<evidence type="ECO:0000256" key="5">
    <source>
        <dbReference type="ARBA" id="ARBA00023002"/>
    </source>
</evidence>
<evidence type="ECO:0000256" key="1">
    <source>
        <dbReference type="ARBA" id="ARBA00001917"/>
    </source>
</evidence>
<dbReference type="Pfam" id="PF10590">
    <property type="entry name" value="PNP_phzG_C"/>
    <property type="match status" value="1"/>
</dbReference>
<dbReference type="InterPro" id="IPR000659">
    <property type="entry name" value="Pyridox_Oxase"/>
</dbReference>
<keyword evidence="4" id="KW-0288">FMN</keyword>
<keyword evidence="5 8" id="KW-0560">Oxidoreductase</keyword>
<feature type="domain" description="Pyridoxine 5'-phosphate oxidase dimerisation C-terminal" evidence="7">
    <location>
        <begin position="184"/>
        <end position="225"/>
    </location>
</feature>
<dbReference type="PANTHER" id="PTHR10851">
    <property type="entry name" value="PYRIDOXINE-5-PHOSPHATE OXIDASE"/>
    <property type="match status" value="1"/>
</dbReference>
<dbReference type="PANTHER" id="PTHR10851:SF0">
    <property type="entry name" value="PYRIDOXINE-5'-PHOSPHATE OXIDASE"/>
    <property type="match status" value="1"/>
</dbReference>
<dbReference type="Proteomes" id="UP000826651">
    <property type="component" value="Unassembled WGS sequence"/>
</dbReference>
<evidence type="ECO:0000313" key="8">
    <source>
        <dbReference type="EMBL" id="MBZ2198409.1"/>
    </source>
</evidence>
<dbReference type="EC" id="1.4.3.5" evidence="8"/>
<dbReference type="Gene3D" id="2.30.110.10">
    <property type="entry name" value="Electron Transport, Fmn-binding Protein, Chain A"/>
    <property type="match status" value="1"/>
</dbReference>
<keyword evidence="3" id="KW-0285">Flavoprotein</keyword>
<comment type="cofactor">
    <cofactor evidence="1">
        <name>FMN</name>
        <dbReference type="ChEBI" id="CHEBI:58210"/>
    </cofactor>
</comment>
<dbReference type="EMBL" id="JAGSHT010000018">
    <property type="protein sequence ID" value="MBZ2198409.1"/>
    <property type="molecule type" value="Genomic_DNA"/>
</dbReference>
<comment type="similarity">
    <text evidence="2">Belongs to the pyridoxamine 5'-phosphate oxidase family.</text>
</comment>
<dbReference type="NCBIfam" id="NF004231">
    <property type="entry name" value="PRK05679.1"/>
    <property type="match status" value="1"/>
</dbReference>
<accession>A0ABS7SDJ6</accession>
<dbReference type="InterPro" id="IPR019576">
    <property type="entry name" value="Pyridoxamine_oxidase_dimer_C"/>
</dbReference>
<organism evidence="8 9">
    <name type="scientific">Occultella gossypii</name>
    <dbReference type="NCBI Taxonomy" id="2800820"/>
    <lineage>
        <taxon>Bacteria</taxon>
        <taxon>Bacillati</taxon>
        <taxon>Actinomycetota</taxon>
        <taxon>Actinomycetes</taxon>
        <taxon>Micrococcales</taxon>
        <taxon>Ruaniaceae</taxon>
        <taxon>Occultella</taxon>
    </lineage>
</organism>
<name>A0ABS7SDJ6_9MICO</name>
<sequence length="225" mass="24403">MIADPTDLRTWLRGLPSFERDRLPPFDPDDAPADPADLFLAWLRDAVGAGSTAPHAMNLATADASGAVAARTLILKDLDARGWHFATGSHSPKAAALAQNPNAAMTSFWPALGRQVRLAGTVQDLGEEAGTADFLARPPPSRAAALVGRQSEPLEDRQDYWDAYAAALARVEADIDGVLIAPEWRVYALAPHTVEFWAATPDAGQIRLRYRRSTDQAWTKGLIWP</sequence>
<reference evidence="8 9" key="1">
    <citation type="submission" date="2021-04" db="EMBL/GenBank/DDBJ databases">
        <title>Ruania sp. nov., isolated from sandy soil of mangrove forest.</title>
        <authorList>
            <person name="Ge X."/>
            <person name="Huang R."/>
            <person name="Liu W."/>
        </authorList>
    </citation>
    <scope>NUCLEOTIDE SEQUENCE [LARGE SCALE GENOMIC DNA]</scope>
    <source>
        <strain evidence="8 9">N2-46</strain>
    </source>
</reference>
<protein>
    <submittedName>
        <fullName evidence="8">Pyridoxal 5'-phosphate synthase</fullName>
        <ecNumber evidence="8">1.4.3.5</ecNumber>
    </submittedName>
</protein>
<feature type="domain" description="Pyridoxamine 5'-phosphate oxidase N-terminal" evidence="6">
    <location>
        <begin position="49"/>
        <end position="158"/>
    </location>
</feature>
<proteinExistence type="inferred from homology"/>
<dbReference type="InterPro" id="IPR012349">
    <property type="entry name" value="Split_barrel_FMN-bd"/>
</dbReference>
<dbReference type="Pfam" id="PF01243">
    <property type="entry name" value="PNPOx_N"/>
    <property type="match status" value="1"/>
</dbReference>
<comment type="caution">
    <text evidence="8">The sequence shown here is derived from an EMBL/GenBank/DDBJ whole genome shotgun (WGS) entry which is preliminary data.</text>
</comment>
<dbReference type="RefSeq" id="WP_223409180.1">
    <property type="nucleotide sequence ID" value="NZ_JAGSHT010000018.1"/>
</dbReference>
<evidence type="ECO:0000256" key="3">
    <source>
        <dbReference type="ARBA" id="ARBA00022630"/>
    </source>
</evidence>
<evidence type="ECO:0000259" key="7">
    <source>
        <dbReference type="Pfam" id="PF10590"/>
    </source>
</evidence>
<evidence type="ECO:0000256" key="2">
    <source>
        <dbReference type="ARBA" id="ARBA00007301"/>
    </source>
</evidence>
<evidence type="ECO:0000313" key="9">
    <source>
        <dbReference type="Proteomes" id="UP000826651"/>
    </source>
</evidence>
<evidence type="ECO:0000259" key="6">
    <source>
        <dbReference type="Pfam" id="PF01243"/>
    </source>
</evidence>
<evidence type="ECO:0000256" key="4">
    <source>
        <dbReference type="ARBA" id="ARBA00022643"/>
    </source>
</evidence>
<dbReference type="PIRSF" id="PIRSF000190">
    <property type="entry name" value="Pyd_amn-ph_oxd"/>
    <property type="match status" value="1"/>
</dbReference>
<dbReference type="InterPro" id="IPR011576">
    <property type="entry name" value="Pyridox_Oxase_N"/>
</dbReference>
<dbReference type="SUPFAM" id="SSF50475">
    <property type="entry name" value="FMN-binding split barrel"/>
    <property type="match status" value="1"/>
</dbReference>
<dbReference type="GO" id="GO:0004733">
    <property type="term" value="F:pyridoxamine phosphate oxidase activity"/>
    <property type="evidence" value="ECO:0007669"/>
    <property type="project" value="UniProtKB-EC"/>
</dbReference>
<gene>
    <name evidence="8" type="ORF">KCQ71_19820</name>
</gene>
<keyword evidence="9" id="KW-1185">Reference proteome</keyword>